<proteinExistence type="predicted"/>
<dbReference type="EMBL" id="LR796758">
    <property type="protein sequence ID" value="CAB4163969.1"/>
    <property type="molecule type" value="Genomic_DNA"/>
</dbReference>
<evidence type="ECO:0000313" key="4">
    <source>
        <dbReference type="EMBL" id="CAB4186979.1"/>
    </source>
</evidence>
<dbReference type="EMBL" id="LR797502">
    <property type="protein sequence ID" value="CAB4221278.1"/>
    <property type="molecule type" value="Genomic_DNA"/>
</dbReference>
<reference evidence="4" key="1">
    <citation type="submission" date="2020-05" db="EMBL/GenBank/DDBJ databases">
        <authorList>
            <person name="Chiriac C."/>
            <person name="Salcher M."/>
            <person name="Ghai R."/>
            <person name="Kavagutti S V."/>
        </authorList>
    </citation>
    <scope>NUCLEOTIDE SEQUENCE</scope>
</reference>
<dbReference type="InterPro" id="IPR042303">
    <property type="entry name" value="Malonyl_CoA_deC_C_sf"/>
</dbReference>
<dbReference type="Pfam" id="PF05292">
    <property type="entry name" value="MCD"/>
    <property type="match status" value="1"/>
</dbReference>
<organism evidence="4">
    <name type="scientific">uncultured Caudovirales phage</name>
    <dbReference type="NCBI Taxonomy" id="2100421"/>
    <lineage>
        <taxon>Viruses</taxon>
        <taxon>Duplodnaviria</taxon>
        <taxon>Heunggongvirae</taxon>
        <taxon>Uroviricota</taxon>
        <taxon>Caudoviricetes</taxon>
        <taxon>Peduoviridae</taxon>
        <taxon>Maltschvirus</taxon>
        <taxon>Maltschvirus maltsch</taxon>
    </lineage>
</organism>
<dbReference type="EMBL" id="LR797099">
    <property type="protein sequence ID" value="CAB4186979.1"/>
    <property type="molecule type" value="Genomic_DNA"/>
</dbReference>
<sequence>MEIYTDMQLNFITDANDPLLDYIKDDPVRPEIPREFRVGTNKFVGTLVDERPLAMICVSLMDRVPQTVSDLHLTAGLITVAVFYTIWSYAPGAGVDLLRATVARIQEEFPNITRFVTLSPKTEMARRFHIKNGAFILSENSETVNYEYITKTA</sequence>
<accession>A0A6J5QQI8</accession>
<dbReference type="GO" id="GO:0050080">
    <property type="term" value="F:malonyl-CoA decarboxylase activity"/>
    <property type="evidence" value="ECO:0007669"/>
    <property type="project" value="InterPro"/>
</dbReference>
<evidence type="ECO:0000313" key="3">
    <source>
        <dbReference type="EMBL" id="CAB4165791.1"/>
    </source>
</evidence>
<evidence type="ECO:0000313" key="2">
    <source>
        <dbReference type="EMBL" id="CAB4163969.1"/>
    </source>
</evidence>
<dbReference type="EMBL" id="LR796776">
    <property type="protein sequence ID" value="CAB4165791.1"/>
    <property type="molecule type" value="Genomic_DNA"/>
</dbReference>
<gene>
    <name evidence="4" type="ORF">UFOVP1146_325</name>
    <name evidence="5" type="ORF">UFOVP1638_240</name>
    <name evidence="2" type="ORF">UFOVP812_238</name>
    <name evidence="3" type="ORF">UFOVP818_327</name>
</gene>
<name>A0A6J5QQI8_9CAUD</name>
<evidence type="ECO:0000313" key="5">
    <source>
        <dbReference type="EMBL" id="CAB4221278.1"/>
    </source>
</evidence>
<dbReference type="Gene3D" id="3.40.630.150">
    <property type="entry name" value="Malonyl-CoA decarboxylase, catalytic domain"/>
    <property type="match status" value="1"/>
</dbReference>
<dbReference type="GO" id="GO:0006633">
    <property type="term" value="P:fatty acid biosynthetic process"/>
    <property type="evidence" value="ECO:0007669"/>
    <property type="project" value="InterPro"/>
</dbReference>
<feature type="domain" description="Malonyl-CoA decarboxylase C-terminal" evidence="1">
    <location>
        <begin position="46"/>
        <end position="131"/>
    </location>
</feature>
<evidence type="ECO:0000259" key="1">
    <source>
        <dbReference type="Pfam" id="PF05292"/>
    </source>
</evidence>
<dbReference type="InterPro" id="IPR007956">
    <property type="entry name" value="Malonyl_CoA_deC_C"/>
</dbReference>
<protein>
    <submittedName>
        <fullName evidence="4">Malonyl-CoA decarboxylase, C-terminal</fullName>
    </submittedName>
</protein>